<dbReference type="InterPro" id="IPR000717">
    <property type="entry name" value="PCI_dom"/>
</dbReference>
<name>A0AAW1RXH9_9CHLO</name>
<proteinExistence type="inferred from homology"/>
<evidence type="ECO:0000256" key="1">
    <source>
        <dbReference type="ARBA" id="ARBA00008482"/>
    </source>
</evidence>
<evidence type="ECO:0000256" key="3">
    <source>
        <dbReference type="SAM" id="MobiDB-lite"/>
    </source>
</evidence>
<dbReference type="Proteomes" id="UP001438707">
    <property type="component" value="Unassembled WGS sequence"/>
</dbReference>
<dbReference type="GO" id="GO:0008180">
    <property type="term" value="C:COP9 signalosome"/>
    <property type="evidence" value="ECO:0007669"/>
    <property type="project" value="UniProtKB-KW"/>
</dbReference>
<keyword evidence="2" id="KW-0736">Signalosome</keyword>
<dbReference type="InterPro" id="IPR045237">
    <property type="entry name" value="COPS7/eIF3m"/>
</dbReference>
<evidence type="ECO:0000313" key="6">
    <source>
        <dbReference type="Proteomes" id="UP001438707"/>
    </source>
</evidence>
<protein>
    <recommendedName>
        <fullName evidence="4">PCI domain-containing protein</fullName>
    </recommendedName>
</protein>
<sequence length="256" mass="28791">MESEAQLEQFCILAKGTKGRAIADLIQRATSQPSIFTFGELLDIPSVKELPQTEYAAAYELLQLFAYGTWQDYREHQGKISLNSQQELKLKLLTVATMAGTSSMLRYKDLMQQLEIGNLRELEDLLITECFYGGIISGKLDQRARCLHVHSALGRDVRPQQLRAIRHGLDKWLEGTNAMLETIESNVRQSQAAAADSAKAKAQHQSKLEELQKKLKTEADAGSKDSMMLDDPSMDMMEEDRIGPGSMPAMRSKRRR</sequence>
<dbReference type="SMART" id="SM00088">
    <property type="entry name" value="PINT"/>
    <property type="match status" value="1"/>
</dbReference>
<dbReference type="EMBL" id="JALJOS010000005">
    <property type="protein sequence ID" value="KAK9838649.1"/>
    <property type="molecule type" value="Genomic_DNA"/>
</dbReference>
<gene>
    <name evidence="5" type="ORF">WJX74_000603</name>
</gene>
<comment type="caution">
    <text evidence="5">The sequence shown here is derived from an EMBL/GenBank/DDBJ whole genome shotgun (WGS) entry which is preliminary data.</text>
</comment>
<evidence type="ECO:0000256" key="2">
    <source>
        <dbReference type="ARBA" id="ARBA00022790"/>
    </source>
</evidence>
<accession>A0AAW1RXH9</accession>
<dbReference type="PROSITE" id="PS50250">
    <property type="entry name" value="PCI"/>
    <property type="match status" value="1"/>
</dbReference>
<dbReference type="PANTHER" id="PTHR15350">
    <property type="entry name" value="COP9 SIGNALOSOME COMPLEX SUBUNIT 7/DENDRITIC CELL PROTEIN GA17"/>
    <property type="match status" value="1"/>
</dbReference>
<feature type="compositionally biased region" description="Basic and acidic residues" evidence="3">
    <location>
        <begin position="206"/>
        <end position="223"/>
    </location>
</feature>
<comment type="similarity">
    <text evidence="1">Belongs to the CSN7/EIF3M family. CSN7 subfamily.</text>
</comment>
<dbReference type="Pfam" id="PF22061">
    <property type="entry name" value="CSN7_HB_subdom"/>
    <property type="match status" value="1"/>
</dbReference>
<keyword evidence="6" id="KW-1185">Reference proteome</keyword>
<evidence type="ECO:0000259" key="4">
    <source>
        <dbReference type="PROSITE" id="PS50250"/>
    </source>
</evidence>
<organism evidence="5 6">
    <name type="scientific">Apatococcus lobatus</name>
    <dbReference type="NCBI Taxonomy" id="904363"/>
    <lineage>
        <taxon>Eukaryota</taxon>
        <taxon>Viridiplantae</taxon>
        <taxon>Chlorophyta</taxon>
        <taxon>core chlorophytes</taxon>
        <taxon>Trebouxiophyceae</taxon>
        <taxon>Chlorellales</taxon>
        <taxon>Chlorellaceae</taxon>
        <taxon>Apatococcus</taxon>
    </lineage>
</organism>
<evidence type="ECO:0000313" key="5">
    <source>
        <dbReference type="EMBL" id="KAK9838649.1"/>
    </source>
</evidence>
<reference evidence="5 6" key="1">
    <citation type="journal article" date="2024" name="Nat. Commun.">
        <title>Phylogenomics reveals the evolutionary origins of lichenization in chlorophyte algae.</title>
        <authorList>
            <person name="Puginier C."/>
            <person name="Libourel C."/>
            <person name="Otte J."/>
            <person name="Skaloud P."/>
            <person name="Haon M."/>
            <person name="Grisel S."/>
            <person name="Petersen M."/>
            <person name="Berrin J.G."/>
            <person name="Delaux P.M."/>
            <person name="Dal Grande F."/>
            <person name="Keller J."/>
        </authorList>
    </citation>
    <scope>NUCLEOTIDE SEQUENCE [LARGE SCALE GENOMIC DNA]</scope>
    <source>
        <strain evidence="5 6">SAG 2145</strain>
    </source>
</reference>
<feature type="domain" description="PCI" evidence="4">
    <location>
        <begin position="1"/>
        <end position="154"/>
    </location>
</feature>
<dbReference type="AlphaFoldDB" id="A0AAW1RXH9"/>
<dbReference type="PANTHER" id="PTHR15350:SF5">
    <property type="entry name" value="COP9 SIGNALOSOME COMPLEX SUBUNIT 7"/>
    <property type="match status" value="1"/>
</dbReference>
<feature type="region of interest" description="Disordered" evidence="3">
    <location>
        <begin position="194"/>
        <end position="256"/>
    </location>
</feature>